<keyword evidence="2" id="KW-0547">Nucleotide-binding</keyword>
<evidence type="ECO:0000256" key="2">
    <source>
        <dbReference type="ARBA" id="ARBA00022741"/>
    </source>
</evidence>
<dbReference type="PANTHER" id="PTHR10256:SF0">
    <property type="entry name" value="INACTIVE SELENIDE, WATER DIKINASE-LIKE PROTEIN-RELATED"/>
    <property type="match status" value="1"/>
</dbReference>
<dbReference type="GO" id="GO:0016260">
    <property type="term" value="P:selenocysteine biosynthetic process"/>
    <property type="evidence" value="ECO:0007669"/>
    <property type="project" value="TreeGrafter"/>
</dbReference>
<evidence type="ECO:0000256" key="4">
    <source>
        <dbReference type="ARBA" id="ARBA00022840"/>
    </source>
</evidence>
<evidence type="ECO:0000259" key="6">
    <source>
        <dbReference type="Pfam" id="PF00586"/>
    </source>
</evidence>
<dbReference type="SUPFAM" id="SSF56042">
    <property type="entry name" value="PurM C-terminal domain-like"/>
    <property type="match status" value="1"/>
</dbReference>
<dbReference type="PRINTS" id="PR00368">
    <property type="entry name" value="FADPNR"/>
</dbReference>
<dbReference type="SUPFAM" id="SSF51905">
    <property type="entry name" value="FAD/NAD(P)-binding domain"/>
    <property type="match status" value="2"/>
</dbReference>
<dbReference type="InterPro" id="IPR016188">
    <property type="entry name" value="PurM-like_N"/>
</dbReference>
<dbReference type="InterPro" id="IPR004536">
    <property type="entry name" value="SPS/SelD"/>
</dbReference>
<dbReference type="Gene3D" id="3.50.50.100">
    <property type="match status" value="1"/>
</dbReference>
<keyword evidence="10" id="KW-1185">Reference proteome</keyword>
<evidence type="ECO:0000259" key="7">
    <source>
        <dbReference type="Pfam" id="PF02769"/>
    </source>
</evidence>
<dbReference type="GO" id="GO:0005524">
    <property type="term" value="F:ATP binding"/>
    <property type="evidence" value="ECO:0007669"/>
    <property type="project" value="UniProtKB-KW"/>
</dbReference>
<dbReference type="Pfam" id="PF00586">
    <property type="entry name" value="AIRS"/>
    <property type="match status" value="1"/>
</dbReference>
<dbReference type="InterPro" id="IPR010918">
    <property type="entry name" value="PurM-like_C_dom"/>
</dbReference>
<dbReference type="CDD" id="cd02195">
    <property type="entry name" value="SelD"/>
    <property type="match status" value="1"/>
</dbReference>
<name>A0A3N6PHN4_9CYAN</name>
<dbReference type="Proteomes" id="UP000269154">
    <property type="component" value="Unassembled WGS sequence"/>
</dbReference>
<keyword evidence="5" id="KW-0711">Selenium</keyword>
<comment type="caution">
    <text evidence="9">The sequence shown here is derived from an EMBL/GenBank/DDBJ whole genome shotgun (WGS) entry which is preliminary data.</text>
</comment>
<dbReference type="AlphaFoldDB" id="A0A3N6PHN4"/>
<dbReference type="PANTHER" id="PTHR10256">
    <property type="entry name" value="SELENIDE, WATER DIKINASE"/>
    <property type="match status" value="1"/>
</dbReference>
<keyword evidence="4" id="KW-0067">ATP-binding</keyword>
<proteinExistence type="predicted"/>
<organism evidence="9 10">
    <name type="scientific">Okeania hirsuta</name>
    <dbReference type="NCBI Taxonomy" id="1458930"/>
    <lineage>
        <taxon>Bacteria</taxon>
        <taxon>Bacillati</taxon>
        <taxon>Cyanobacteriota</taxon>
        <taxon>Cyanophyceae</taxon>
        <taxon>Oscillatoriophycideae</taxon>
        <taxon>Oscillatoriales</taxon>
        <taxon>Microcoleaceae</taxon>
        <taxon>Okeania</taxon>
    </lineage>
</organism>
<dbReference type="GO" id="GO:0016491">
    <property type="term" value="F:oxidoreductase activity"/>
    <property type="evidence" value="ECO:0007669"/>
    <property type="project" value="InterPro"/>
</dbReference>
<dbReference type="InterPro" id="IPR017584">
    <property type="entry name" value="Pyridine_nucleo_diS_OxRdtase_N"/>
</dbReference>
<accession>A0A3N6PHN4</accession>
<dbReference type="GO" id="GO:0004756">
    <property type="term" value="F:selenide, water dikinase activity"/>
    <property type="evidence" value="ECO:0007669"/>
    <property type="project" value="UniProtKB-EC"/>
</dbReference>
<evidence type="ECO:0000256" key="1">
    <source>
        <dbReference type="ARBA" id="ARBA00022679"/>
    </source>
</evidence>
<feature type="domain" description="FAD/NAD(P)-binding" evidence="8">
    <location>
        <begin position="10"/>
        <end position="341"/>
    </location>
</feature>
<gene>
    <name evidence="9" type="primary">selD</name>
    <name evidence="9" type="ORF">D5R40_06405</name>
</gene>
<dbReference type="EMBL" id="RCBY01000023">
    <property type="protein sequence ID" value="RQH50255.1"/>
    <property type="molecule type" value="Genomic_DNA"/>
</dbReference>
<feature type="domain" description="PurM-like N-terminal" evidence="6">
    <location>
        <begin position="472"/>
        <end position="580"/>
    </location>
</feature>
<dbReference type="InterPro" id="IPR036676">
    <property type="entry name" value="PurM-like_C_sf"/>
</dbReference>
<dbReference type="EC" id="2.7.9.3" evidence="9"/>
<dbReference type="RefSeq" id="WP_124154377.1">
    <property type="nucleotide sequence ID" value="NZ_CAWOLW010000146.1"/>
</dbReference>
<dbReference type="Pfam" id="PF07992">
    <property type="entry name" value="Pyr_redox_2"/>
    <property type="match status" value="1"/>
</dbReference>
<evidence type="ECO:0000313" key="10">
    <source>
        <dbReference type="Proteomes" id="UP000269154"/>
    </source>
</evidence>
<dbReference type="NCBIfam" id="TIGR00476">
    <property type="entry name" value="selD"/>
    <property type="match status" value="1"/>
</dbReference>
<sequence>MKSSIATETDLVLIGGGHSHVIAIKNFAMNPMPGVRLTLITDVYHTPYSGMLPGYVAGLYTFDQCHIDLHPLAKFAGARIFVDRAIGLNLEKNQVICANRPPVTFDVLSIDIGSTPASLTVPGAREYSIPVKPISKFLTYWHQITATVAQLPEQKICIGIVGGGVGGVELAFAVQSHLHNIYQNARQPTNNLELHLFHRGTRLLPGRHRWVGKQVEKILKSRGVVLHLEENVTGVKSKDGQDSDFATDARMSERKILDFAPKIIECNSGLQIECDILFWVTQASAAPWLQTAGLATDASGFILVNDKLQSISHPQVFAAGDVATMVNHSRPKAGVFAVRQGKPLLENLQRALQRKPLKSFIPQKKFLILIGTGDQRAIASRGQIGFGPESLLWRWKDHIDRKFMDKFTNLKMEGRSYPSSGKGKSRKRKDSEIMHCAGCGAKVGSKVLEKVLHRIQQQIQRDDILIGMNTPDDAAVVRVPTDKVMVQTIDYFPALVDDPYLLGKIATNHCLSDLFAMGATPQSALAIATIPYASSTKQEDDLYQLLLGATEILNQAGAVLMGGHTTEGAELAFGLTCNGLAFSEKLLYNSGMQSGDVLILTKALGTGVLFAADMRLRAKGRWIESAIKSMLVSNQNAAKLLLEYGATACTDVTGFGLVGHLLEMVKASQVAVELEMEAISVLPGVAEILQQGIFSSLYPENLRMSASIQNSEQVSTHVLYPLLFDPQTSGGLLATVPAESASACLQALQQEYSESRIIGRVVMLDTGVLPIRIC</sequence>
<dbReference type="InterPro" id="IPR036921">
    <property type="entry name" value="PurM-like_N_sf"/>
</dbReference>
<dbReference type="OrthoDB" id="9772934at2"/>
<dbReference type="Pfam" id="PF02769">
    <property type="entry name" value="AIRS_C"/>
    <property type="match status" value="1"/>
</dbReference>
<keyword evidence="1 9" id="KW-0808">Transferase</keyword>
<evidence type="ECO:0000259" key="8">
    <source>
        <dbReference type="Pfam" id="PF07992"/>
    </source>
</evidence>
<dbReference type="Gene3D" id="3.90.650.10">
    <property type="entry name" value="PurM-like C-terminal domain"/>
    <property type="match status" value="1"/>
</dbReference>
<dbReference type="InterPro" id="IPR036188">
    <property type="entry name" value="FAD/NAD-bd_sf"/>
</dbReference>
<feature type="domain" description="PurM-like C-terminal" evidence="7">
    <location>
        <begin position="593"/>
        <end position="762"/>
    </location>
</feature>
<dbReference type="SUPFAM" id="SSF55326">
    <property type="entry name" value="PurM N-terminal domain-like"/>
    <property type="match status" value="1"/>
</dbReference>
<dbReference type="NCBIfam" id="TIGR03169">
    <property type="entry name" value="Nterm_to_SelD"/>
    <property type="match status" value="1"/>
</dbReference>
<dbReference type="GO" id="GO:0005737">
    <property type="term" value="C:cytoplasm"/>
    <property type="evidence" value="ECO:0007669"/>
    <property type="project" value="TreeGrafter"/>
</dbReference>
<dbReference type="Gene3D" id="3.30.1330.10">
    <property type="entry name" value="PurM-like, N-terminal domain"/>
    <property type="match status" value="1"/>
</dbReference>
<protein>
    <submittedName>
        <fullName evidence="9">Selenide, water dikinase SelD</fullName>
        <ecNumber evidence="9">2.7.9.3</ecNumber>
    </submittedName>
</protein>
<reference evidence="9 10" key="1">
    <citation type="journal article" date="2018" name="ACS Chem. Biol.">
        <title>Ketoreductase domain dysfunction expands chemodiversity: malyngamide biosynthesis in the cyanobacterium Okeania hirsuta.</title>
        <authorList>
            <person name="Moss N.A."/>
            <person name="Leao T."/>
            <person name="Rankin M."/>
            <person name="McCullough T.M."/>
            <person name="Qu P."/>
            <person name="Korobeynikov A."/>
            <person name="Smith J.L."/>
            <person name="Gerwick L."/>
            <person name="Gerwick W.H."/>
        </authorList>
    </citation>
    <scope>NUCLEOTIDE SEQUENCE [LARGE SCALE GENOMIC DNA]</scope>
    <source>
        <strain evidence="9 10">PAB10Feb10-1</strain>
    </source>
</reference>
<keyword evidence="3 9" id="KW-0418">Kinase</keyword>
<evidence type="ECO:0000313" key="9">
    <source>
        <dbReference type="EMBL" id="RQH50255.1"/>
    </source>
</evidence>
<evidence type="ECO:0000256" key="5">
    <source>
        <dbReference type="ARBA" id="ARBA00023266"/>
    </source>
</evidence>
<dbReference type="InterPro" id="IPR023753">
    <property type="entry name" value="FAD/NAD-binding_dom"/>
</dbReference>
<evidence type="ECO:0000256" key="3">
    <source>
        <dbReference type="ARBA" id="ARBA00022777"/>
    </source>
</evidence>